<dbReference type="PRINTS" id="PR00455">
    <property type="entry name" value="HTHTETR"/>
</dbReference>
<dbReference type="PANTHER" id="PTHR43479:SF11">
    <property type="entry name" value="ACREF_ENVCD OPERON REPRESSOR-RELATED"/>
    <property type="match status" value="1"/>
</dbReference>
<dbReference type="PROSITE" id="PS01081">
    <property type="entry name" value="HTH_TETR_1"/>
    <property type="match status" value="1"/>
</dbReference>
<dbReference type="InterPro" id="IPR009057">
    <property type="entry name" value="Homeodomain-like_sf"/>
</dbReference>
<evidence type="ECO:0000313" key="3">
    <source>
        <dbReference type="EMBL" id="GAJ14554.1"/>
    </source>
</evidence>
<protein>
    <recommendedName>
        <fullName evidence="2">HTH tetR-type domain-containing protein</fullName>
    </recommendedName>
</protein>
<feature type="domain" description="HTH tetR-type" evidence="2">
    <location>
        <begin position="1"/>
        <end position="60"/>
    </location>
</feature>
<sequence length="195" mass="22865">EVKQKIKKAAISEFEQNGYQKTSMRSIASSAGVTVGNLYRYFKNKDDLFNVIIQPAFQEIYKFIDEFARFEKSTLSEEKQKEDFIKTFEESLIRIYIQHRPELVILLNGSKGSQMENAREQIISLIAGRIKKEAFPRMKKKRIMAEDNFLAQVLATSFIEGISLVLNKYKDKEKTKELFTQFTHIYFRNLLNELI</sequence>
<dbReference type="InterPro" id="IPR050624">
    <property type="entry name" value="HTH-type_Tx_Regulator"/>
</dbReference>
<dbReference type="SUPFAM" id="SSF46689">
    <property type="entry name" value="Homeodomain-like"/>
    <property type="match status" value="1"/>
</dbReference>
<name>X1UAQ0_9ZZZZ</name>
<dbReference type="AlphaFoldDB" id="X1UAQ0"/>
<evidence type="ECO:0000256" key="1">
    <source>
        <dbReference type="ARBA" id="ARBA00023125"/>
    </source>
</evidence>
<keyword evidence="1" id="KW-0238">DNA-binding</keyword>
<proteinExistence type="predicted"/>
<dbReference type="PANTHER" id="PTHR43479">
    <property type="entry name" value="ACREF/ENVCD OPERON REPRESSOR-RELATED"/>
    <property type="match status" value="1"/>
</dbReference>
<dbReference type="Gene3D" id="1.10.357.10">
    <property type="entry name" value="Tetracycline Repressor, domain 2"/>
    <property type="match status" value="1"/>
</dbReference>
<accession>X1UAQ0</accession>
<reference evidence="3" key="1">
    <citation type="journal article" date="2014" name="Front. Microbiol.">
        <title>High frequency of phylogenetically diverse reductive dehalogenase-homologous genes in deep subseafloor sedimentary metagenomes.</title>
        <authorList>
            <person name="Kawai M."/>
            <person name="Futagami T."/>
            <person name="Toyoda A."/>
            <person name="Takaki Y."/>
            <person name="Nishi S."/>
            <person name="Hori S."/>
            <person name="Arai W."/>
            <person name="Tsubouchi T."/>
            <person name="Morono Y."/>
            <person name="Uchiyama I."/>
            <person name="Ito T."/>
            <person name="Fujiyama A."/>
            <person name="Inagaki F."/>
            <person name="Takami H."/>
        </authorList>
    </citation>
    <scope>NUCLEOTIDE SEQUENCE</scope>
    <source>
        <strain evidence="3">Expedition CK06-06</strain>
    </source>
</reference>
<organism evidence="3">
    <name type="scientific">marine sediment metagenome</name>
    <dbReference type="NCBI Taxonomy" id="412755"/>
    <lineage>
        <taxon>unclassified sequences</taxon>
        <taxon>metagenomes</taxon>
        <taxon>ecological metagenomes</taxon>
    </lineage>
</organism>
<dbReference type="GO" id="GO:0003677">
    <property type="term" value="F:DNA binding"/>
    <property type="evidence" value="ECO:0007669"/>
    <property type="project" value="UniProtKB-KW"/>
</dbReference>
<feature type="non-terminal residue" evidence="3">
    <location>
        <position position="1"/>
    </location>
</feature>
<dbReference type="InterPro" id="IPR001647">
    <property type="entry name" value="HTH_TetR"/>
</dbReference>
<dbReference type="EMBL" id="BARW01027289">
    <property type="protein sequence ID" value="GAJ14554.1"/>
    <property type="molecule type" value="Genomic_DNA"/>
</dbReference>
<evidence type="ECO:0000259" key="2">
    <source>
        <dbReference type="PROSITE" id="PS50977"/>
    </source>
</evidence>
<dbReference type="InterPro" id="IPR023772">
    <property type="entry name" value="DNA-bd_HTH_TetR-type_CS"/>
</dbReference>
<dbReference type="PROSITE" id="PS50977">
    <property type="entry name" value="HTH_TETR_2"/>
    <property type="match status" value="1"/>
</dbReference>
<gene>
    <name evidence="3" type="ORF">S12H4_44309</name>
</gene>
<dbReference type="Pfam" id="PF00440">
    <property type="entry name" value="TetR_N"/>
    <property type="match status" value="1"/>
</dbReference>
<comment type="caution">
    <text evidence="3">The sequence shown here is derived from an EMBL/GenBank/DDBJ whole genome shotgun (WGS) entry which is preliminary data.</text>
</comment>